<keyword evidence="2" id="KW-1185">Reference proteome</keyword>
<sequence length="128" mass="14498">MRLSRHWFWIAAALLMLPVGWTAGRLSRAPDTDPTGPPASHSLEELCRDEFNDGWRVLHAPDRPGPYVRRKPPALYYHPPEGKSVVRLHDTAGAVVWEEWTRPGVSYHTLELETTDGRLAHGLLVRSD</sequence>
<dbReference type="KEGG" id="gms:SOIL9_01090"/>
<accession>A0A6P2DEE9</accession>
<evidence type="ECO:0000313" key="1">
    <source>
        <dbReference type="EMBL" id="VTR98933.1"/>
    </source>
</evidence>
<organism evidence="1 2">
    <name type="scientific">Gemmata massiliana</name>
    <dbReference type="NCBI Taxonomy" id="1210884"/>
    <lineage>
        <taxon>Bacteria</taxon>
        <taxon>Pseudomonadati</taxon>
        <taxon>Planctomycetota</taxon>
        <taxon>Planctomycetia</taxon>
        <taxon>Gemmatales</taxon>
        <taxon>Gemmataceae</taxon>
        <taxon>Gemmata</taxon>
    </lineage>
</organism>
<proteinExistence type="predicted"/>
<protein>
    <submittedName>
        <fullName evidence="1">Uncharacterized protein</fullName>
    </submittedName>
</protein>
<name>A0A6P2DEE9_9BACT</name>
<dbReference type="AlphaFoldDB" id="A0A6P2DEE9"/>
<dbReference type="EMBL" id="LR593886">
    <property type="protein sequence ID" value="VTR98933.1"/>
    <property type="molecule type" value="Genomic_DNA"/>
</dbReference>
<gene>
    <name evidence="1" type="ORF">SOIL9_01090</name>
</gene>
<reference evidence="1 2" key="1">
    <citation type="submission" date="2019-05" db="EMBL/GenBank/DDBJ databases">
        <authorList>
            <consortium name="Science for Life Laboratories"/>
        </authorList>
    </citation>
    <scope>NUCLEOTIDE SEQUENCE [LARGE SCALE GENOMIC DNA]</scope>
    <source>
        <strain evidence="1">Soil9</strain>
    </source>
</reference>
<dbReference type="Proteomes" id="UP000464178">
    <property type="component" value="Chromosome"/>
</dbReference>
<evidence type="ECO:0000313" key="2">
    <source>
        <dbReference type="Proteomes" id="UP000464178"/>
    </source>
</evidence>